<gene>
    <name evidence="5" type="ORF">Q8A49_09275</name>
</gene>
<evidence type="ECO:0000256" key="1">
    <source>
        <dbReference type="ARBA" id="ARBA00022630"/>
    </source>
</evidence>
<dbReference type="InterPro" id="IPR050097">
    <property type="entry name" value="Ferredoxin-NADP_redctase_2"/>
</dbReference>
<dbReference type="PRINTS" id="PR00368">
    <property type="entry name" value="FADPNR"/>
</dbReference>
<dbReference type="InterPro" id="IPR036188">
    <property type="entry name" value="FAD/NAD-bd_sf"/>
</dbReference>
<proteinExistence type="predicted"/>
<dbReference type="SUPFAM" id="SSF51905">
    <property type="entry name" value="FAD/NAD(P)-binding domain"/>
    <property type="match status" value="1"/>
</dbReference>
<dbReference type="InterPro" id="IPR023753">
    <property type="entry name" value="FAD/NAD-binding_dom"/>
</dbReference>
<organism evidence="5 6">
    <name type="scientific">Nocardiopsis tropica</name>
    <dbReference type="NCBI Taxonomy" id="109330"/>
    <lineage>
        <taxon>Bacteria</taxon>
        <taxon>Bacillati</taxon>
        <taxon>Actinomycetota</taxon>
        <taxon>Actinomycetes</taxon>
        <taxon>Streptosporangiales</taxon>
        <taxon>Nocardiopsidaceae</taxon>
        <taxon>Nocardiopsis</taxon>
    </lineage>
</organism>
<evidence type="ECO:0000256" key="2">
    <source>
        <dbReference type="ARBA" id="ARBA00023002"/>
    </source>
</evidence>
<evidence type="ECO:0000256" key="3">
    <source>
        <dbReference type="ARBA" id="ARBA00048132"/>
    </source>
</evidence>
<name>A0ABU7KN22_9ACTN</name>
<sequence>MVVVEVVMVAEQLGNSYDVVVVGGGVAGLSGALMLARARRSVVVVDAGEPRNAPADAVHGLLALDGTAPADLLERGRADVRRYGGHVVPGRVDAVAREGDGFAVALADGRTVRARRLLVTTGLVDELPGIPGLRELWGSDVVHCPYCHGWEIRDRAIGVLAVGPMSVHQALLFRQWSADVTYFSHTAQPLTDEQSEQFAARGICVVDGEVAALEIKEDRLTGVRLADGMVVGREAVAVSSRMVARAGFLADLGLRTEEHPMGVGTYVPAEPTGRTSVPGVWVAGNVTDPAAQVGSSAAAGAGAGAQINMDLVTEETRLAVEARDPFSAGSAAGAGPR</sequence>
<feature type="domain" description="FAD/NAD(P)-binding" evidence="4">
    <location>
        <begin position="17"/>
        <end position="292"/>
    </location>
</feature>
<comment type="caution">
    <text evidence="5">The sequence shown here is derived from an EMBL/GenBank/DDBJ whole genome shotgun (WGS) entry which is preliminary data.</text>
</comment>
<dbReference type="RefSeq" id="WP_330157883.1">
    <property type="nucleotide sequence ID" value="NZ_BAAAJA010000008.1"/>
</dbReference>
<evidence type="ECO:0000259" key="4">
    <source>
        <dbReference type="Pfam" id="PF07992"/>
    </source>
</evidence>
<dbReference type="Gene3D" id="3.50.50.60">
    <property type="entry name" value="FAD/NAD(P)-binding domain"/>
    <property type="match status" value="2"/>
</dbReference>
<dbReference type="Proteomes" id="UP001348641">
    <property type="component" value="Unassembled WGS sequence"/>
</dbReference>
<evidence type="ECO:0000313" key="5">
    <source>
        <dbReference type="EMBL" id="MEE2050688.1"/>
    </source>
</evidence>
<dbReference type="Pfam" id="PF07992">
    <property type="entry name" value="Pyr_redox_2"/>
    <property type="match status" value="1"/>
</dbReference>
<dbReference type="PRINTS" id="PR00469">
    <property type="entry name" value="PNDRDTASEII"/>
</dbReference>
<accession>A0ABU7KN22</accession>
<keyword evidence="1" id="KW-0285">Flavoprotein</keyword>
<dbReference type="PANTHER" id="PTHR48105">
    <property type="entry name" value="THIOREDOXIN REDUCTASE 1-RELATED-RELATED"/>
    <property type="match status" value="1"/>
</dbReference>
<evidence type="ECO:0000313" key="6">
    <source>
        <dbReference type="Proteomes" id="UP001348641"/>
    </source>
</evidence>
<comment type="catalytic activity">
    <reaction evidence="3">
        <text>[thioredoxin]-dithiol + NADP(+) = [thioredoxin]-disulfide + NADPH + H(+)</text>
        <dbReference type="Rhea" id="RHEA:20345"/>
        <dbReference type="Rhea" id="RHEA-COMP:10698"/>
        <dbReference type="Rhea" id="RHEA-COMP:10700"/>
        <dbReference type="ChEBI" id="CHEBI:15378"/>
        <dbReference type="ChEBI" id="CHEBI:29950"/>
        <dbReference type="ChEBI" id="CHEBI:50058"/>
        <dbReference type="ChEBI" id="CHEBI:57783"/>
        <dbReference type="ChEBI" id="CHEBI:58349"/>
        <dbReference type="EC" id="1.8.1.9"/>
    </reaction>
</comment>
<reference evidence="5 6" key="1">
    <citation type="submission" date="2023-07" db="EMBL/GenBank/DDBJ databases">
        <authorList>
            <person name="Girao M."/>
            <person name="Carvalho M.F."/>
        </authorList>
    </citation>
    <scope>NUCLEOTIDE SEQUENCE [LARGE SCALE GENOMIC DNA]</scope>
    <source>
        <strain evidence="5 6">66/93</strain>
    </source>
</reference>
<dbReference type="EMBL" id="JAUUCC010000018">
    <property type="protein sequence ID" value="MEE2050688.1"/>
    <property type="molecule type" value="Genomic_DNA"/>
</dbReference>
<keyword evidence="2" id="KW-0560">Oxidoreductase</keyword>
<protein>
    <submittedName>
        <fullName evidence="5">NAD(P)/FAD-dependent oxidoreductase</fullName>
    </submittedName>
</protein>